<dbReference type="AlphaFoldDB" id="A0A2P2LXZ2"/>
<protein>
    <submittedName>
        <fullName evidence="1">Uncharacterized protein</fullName>
    </submittedName>
</protein>
<name>A0A2P2LXZ2_RHIMU</name>
<reference evidence="1" key="1">
    <citation type="submission" date="2018-02" db="EMBL/GenBank/DDBJ databases">
        <title>Rhizophora mucronata_Transcriptome.</title>
        <authorList>
            <person name="Meera S.P."/>
            <person name="Sreeshan A."/>
            <person name="Augustine A."/>
        </authorList>
    </citation>
    <scope>NUCLEOTIDE SEQUENCE</scope>
    <source>
        <tissue evidence="1">Leaf</tissue>
    </source>
</reference>
<accession>A0A2P2LXZ2</accession>
<proteinExistence type="predicted"/>
<dbReference type="EMBL" id="GGEC01042357">
    <property type="protein sequence ID" value="MBX22841.1"/>
    <property type="molecule type" value="Transcribed_RNA"/>
</dbReference>
<evidence type="ECO:0000313" key="1">
    <source>
        <dbReference type="EMBL" id="MBX22841.1"/>
    </source>
</evidence>
<sequence length="33" mass="3784">MFEGSDLHCWKSGETGLLAKKKKKKERPRIAIP</sequence>
<organism evidence="1">
    <name type="scientific">Rhizophora mucronata</name>
    <name type="common">Asiatic mangrove</name>
    <dbReference type="NCBI Taxonomy" id="61149"/>
    <lineage>
        <taxon>Eukaryota</taxon>
        <taxon>Viridiplantae</taxon>
        <taxon>Streptophyta</taxon>
        <taxon>Embryophyta</taxon>
        <taxon>Tracheophyta</taxon>
        <taxon>Spermatophyta</taxon>
        <taxon>Magnoliopsida</taxon>
        <taxon>eudicotyledons</taxon>
        <taxon>Gunneridae</taxon>
        <taxon>Pentapetalae</taxon>
        <taxon>rosids</taxon>
        <taxon>fabids</taxon>
        <taxon>Malpighiales</taxon>
        <taxon>Rhizophoraceae</taxon>
        <taxon>Rhizophora</taxon>
    </lineage>
</organism>